<dbReference type="eggNOG" id="COG1670">
    <property type="taxonomic scope" value="Bacteria"/>
</dbReference>
<organism evidence="1 2">
    <name type="scientific">Desulfococcus multivorans DSM 2059</name>
    <dbReference type="NCBI Taxonomy" id="1121405"/>
    <lineage>
        <taxon>Bacteria</taxon>
        <taxon>Pseudomonadati</taxon>
        <taxon>Thermodesulfobacteriota</taxon>
        <taxon>Desulfobacteria</taxon>
        <taxon>Desulfobacterales</taxon>
        <taxon>Desulfococcaceae</taxon>
        <taxon>Desulfococcus</taxon>
    </lineage>
</organism>
<dbReference type="Proteomes" id="UP000014977">
    <property type="component" value="Unassembled WGS sequence"/>
</dbReference>
<accession>S7TGC2</accession>
<dbReference type="AlphaFoldDB" id="S7TGC2"/>
<name>S7TGC2_DESML</name>
<keyword evidence="2" id="KW-1185">Reference proteome</keyword>
<dbReference type="EMBL" id="ATHJ01000105">
    <property type="protein sequence ID" value="EPR35791.1"/>
    <property type="molecule type" value="Genomic_DNA"/>
</dbReference>
<protein>
    <submittedName>
        <fullName evidence="1">GCN5-related N-acetyltransferase</fullName>
    </submittedName>
</protein>
<keyword evidence="1" id="KW-0808">Transferase</keyword>
<evidence type="ECO:0000313" key="2">
    <source>
        <dbReference type="Proteomes" id="UP000014977"/>
    </source>
</evidence>
<comment type="caution">
    <text evidence="1">The sequence shown here is derived from an EMBL/GenBank/DDBJ whole genome shotgun (WGS) entry which is preliminary data.</text>
</comment>
<proteinExistence type="predicted"/>
<evidence type="ECO:0000313" key="1">
    <source>
        <dbReference type="EMBL" id="EPR35791.1"/>
    </source>
</evidence>
<sequence>MLIRLAREQGLKGLTAEVPAVNKFMMKIFEKANLPLDARLIDGVYHITILLGA</sequence>
<reference evidence="1 2" key="1">
    <citation type="journal article" date="2013" name="Genome Announc.">
        <title>Draft genome sequences for three mercury-methylating, sulfate-reducing bacteria.</title>
        <authorList>
            <person name="Brown S.D."/>
            <person name="Hurt R.A.Jr."/>
            <person name="Gilmour C.C."/>
            <person name="Elias D.A."/>
        </authorList>
    </citation>
    <scope>NUCLEOTIDE SEQUENCE [LARGE SCALE GENOMIC DNA]</scope>
    <source>
        <strain evidence="1 2">DSM 2059</strain>
    </source>
</reference>
<gene>
    <name evidence="1" type="ORF">dsmv_0496</name>
</gene>
<dbReference type="GO" id="GO:0016740">
    <property type="term" value="F:transferase activity"/>
    <property type="evidence" value="ECO:0007669"/>
    <property type="project" value="UniProtKB-KW"/>
</dbReference>